<reference evidence="14" key="1">
    <citation type="submission" date="2019-12" db="EMBL/GenBank/DDBJ databases">
        <title>High-Quality draft genome sequences of three cyanobacteria isolated from the limestone walls of the Old Cathedral of Coimbra.</title>
        <authorList>
            <person name="Tiago I."/>
            <person name="Soares F."/>
            <person name="Portugal A."/>
        </authorList>
    </citation>
    <scope>NUCLEOTIDE SEQUENCE [LARGE SCALE GENOMIC DNA]</scope>
    <source>
        <strain evidence="14">C</strain>
    </source>
</reference>
<evidence type="ECO:0000256" key="8">
    <source>
        <dbReference type="ARBA" id="ARBA00023136"/>
    </source>
</evidence>
<dbReference type="Gene3D" id="3.30.70.3040">
    <property type="match status" value="1"/>
</dbReference>
<name>A0A8K1ZXW0_9CYAN</name>
<evidence type="ECO:0000259" key="13">
    <source>
        <dbReference type="Pfam" id="PF18075"/>
    </source>
</evidence>
<dbReference type="Pfam" id="PF02687">
    <property type="entry name" value="FtsX"/>
    <property type="match status" value="1"/>
</dbReference>
<keyword evidence="6 11" id="KW-0812">Transmembrane</keyword>
<dbReference type="AlphaFoldDB" id="A0A8K1ZXW0"/>
<dbReference type="Pfam" id="PF18075">
    <property type="entry name" value="FtsX_ECD"/>
    <property type="match status" value="1"/>
</dbReference>
<dbReference type="InterPro" id="IPR003838">
    <property type="entry name" value="ABC3_permease_C"/>
</dbReference>
<evidence type="ECO:0000256" key="11">
    <source>
        <dbReference type="SAM" id="Phobius"/>
    </source>
</evidence>
<evidence type="ECO:0000256" key="5">
    <source>
        <dbReference type="ARBA" id="ARBA00022618"/>
    </source>
</evidence>
<accession>A0A8K1ZXW0</accession>
<evidence type="ECO:0000256" key="1">
    <source>
        <dbReference type="ARBA" id="ARBA00004651"/>
    </source>
</evidence>
<evidence type="ECO:0000313" key="15">
    <source>
        <dbReference type="Proteomes" id="UP000607397"/>
    </source>
</evidence>
<dbReference type="GO" id="GO:0005886">
    <property type="term" value="C:plasma membrane"/>
    <property type="evidence" value="ECO:0007669"/>
    <property type="project" value="UniProtKB-SubCell"/>
</dbReference>
<dbReference type="GO" id="GO:0051301">
    <property type="term" value="P:cell division"/>
    <property type="evidence" value="ECO:0007669"/>
    <property type="project" value="UniProtKB-KW"/>
</dbReference>
<comment type="caution">
    <text evidence="14">The sequence shown here is derived from an EMBL/GenBank/DDBJ whole genome shotgun (WGS) entry which is preliminary data.</text>
</comment>
<dbReference type="PANTHER" id="PTHR47755">
    <property type="entry name" value="CELL DIVISION PROTEIN FTSX"/>
    <property type="match status" value="1"/>
</dbReference>
<evidence type="ECO:0000256" key="10">
    <source>
        <dbReference type="PIRNR" id="PIRNR003097"/>
    </source>
</evidence>
<keyword evidence="15" id="KW-1185">Reference proteome</keyword>
<dbReference type="EMBL" id="WVIC01000009">
    <property type="protein sequence ID" value="NCJ06118.1"/>
    <property type="molecule type" value="Genomic_DNA"/>
</dbReference>
<keyword evidence="9 10" id="KW-0131">Cell cycle</keyword>
<dbReference type="PANTHER" id="PTHR47755:SF1">
    <property type="entry name" value="CELL DIVISION PROTEIN FTSX"/>
    <property type="match status" value="1"/>
</dbReference>
<feature type="domain" description="ABC3 transporter permease C-terminal" evidence="12">
    <location>
        <begin position="182"/>
        <end position="299"/>
    </location>
</feature>
<feature type="transmembrane region" description="Helical" evidence="11">
    <location>
        <begin position="30"/>
        <end position="50"/>
    </location>
</feature>
<feature type="transmembrane region" description="Helical" evidence="11">
    <location>
        <begin position="222"/>
        <end position="245"/>
    </location>
</feature>
<keyword evidence="7 11" id="KW-1133">Transmembrane helix</keyword>
<proteinExistence type="inferred from homology"/>
<keyword evidence="8 10" id="KW-0472">Membrane</keyword>
<comment type="subcellular location">
    <subcellularLocation>
        <location evidence="1">Cell membrane</location>
        <topology evidence="1">Multi-pass membrane protein</topology>
    </subcellularLocation>
</comment>
<feature type="transmembrane region" description="Helical" evidence="11">
    <location>
        <begin position="278"/>
        <end position="300"/>
    </location>
</feature>
<dbReference type="Proteomes" id="UP000607397">
    <property type="component" value="Unassembled WGS sequence"/>
</dbReference>
<dbReference type="PIRSF" id="PIRSF003097">
    <property type="entry name" value="FtsX"/>
    <property type="match status" value="1"/>
</dbReference>
<protein>
    <recommendedName>
        <fullName evidence="3 10">Cell division protein FtsX</fullName>
    </recommendedName>
</protein>
<evidence type="ECO:0000256" key="4">
    <source>
        <dbReference type="ARBA" id="ARBA00022475"/>
    </source>
</evidence>
<dbReference type="InterPro" id="IPR004513">
    <property type="entry name" value="FtsX"/>
</dbReference>
<keyword evidence="4 10" id="KW-1003">Cell membrane</keyword>
<evidence type="ECO:0000256" key="7">
    <source>
        <dbReference type="ARBA" id="ARBA00022989"/>
    </source>
</evidence>
<evidence type="ECO:0000256" key="2">
    <source>
        <dbReference type="ARBA" id="ARBA00007379"/>
    </source>
</evidence>
<evidence type="ECO:0000313" key="14">
    <source>
        <dbReference type="EMBL" id="NCJ06118.1"/>
    </source>
</evidence>
<organism evidence="14 15">
    <name type="scientific">Petrachloros mirabilis ULC683</name>
    <dbReference type="NCBI Taxonomy" id="2781853"/>
    <lineage>
        <taxon>Bacteria</taxon>
        <taxon>Bacillati</taxon>
        <taxon>Cyanobacteriota</taxon>
        <taxon>Cyanophyceae</taxon>
        <taxon>Synechococcales</taxon>
        <taxon>Petrachlorosaceae</taxon>
        <taxon>Petrachloros</taxon>
        <taxon>Petrachloros mirabilis</taxon>
    </lineage>
</organism>
<sequence length="306" mass="32953">MPLRGSAKLAWTQVEYLGQETLRGLQRGGWMNWAAISTVTVLLFLFGISLQTSWQVSGLLQQMGSNVQISLYLIPEADGEVVQGTVGQFPGVANVEIVPKEQAWQGLLADLGAADIEGVTEGLGENPLVDELVVRARSVGAVPQLVSSLARVPGVDSVSYLDEALQHLADLNQGLSRVSWAVVSLLTLTAIAVITTTIRLIVIARHQEIEVMQLVGATHTWIYLPFLLQGLAFGLGGAALAWVFLVATRQFAQHLLTRQPNFLQTLAHGLQLQPGQALLLPIILLTFGSLVGLSGSLLAVRRFSLR</sequence>
<evidence type="ECO:0000256" key="9">
    <source>
        <dbReference type="ARBA" id="ARBA00023306"/>
    </source>
</evidence>
<evidence type="ECO:0000256" key="3">
    <source>
        <dbReference type="ARBA" id="ARBA00021907"/>
    </source>
</evidence>
<gene>
    <name evidence="14" type="ORF">GS597_06225</name>
</gene>
<feature type="domain" description="FtsX extracellular" evidence="13">
    <location>
        <begin position="67"/>
        <end position="158"/>
    </location>
</feature>
<dbReference type="InterPro" id="IPR040690">
    <property type="entry name" value="FtsX_ECD"/>
</dbReference>
<keyword evidence="5 10" id="KW-0132">Cell division</keyword>
<evidence type="ECO:0000259" key="12">
    <source>
        <dbReference type="Pfam" id="PF02687"/>
    </source>
</evidence>
<evidence type="ECO:0000256" key="6">
    <source>
        <dbReference type="ARBA" id="ARBA00022692"/>
    </source>
</evidence>
<comment type="similarity">
    <text evidence="2 10">Belongs to the ABC-4 integral membrane protein family. FtsX subfamily.</text>
</comment>
<feature type="transmembrane region" description="Helical" evidence="11">
    <location>
        <begin position="178"/>
        <end position="202"/>
    </location>
</feature>